<keyword evidence="2" id="KW-1185">Reference proteome</keyword>
<dbReference type="AlphaFoldDB" id="A0A8J3ID58"/>
<evidence type="ECO:0000313" key="2">
    <source>
        <dbReference type="Proteomes" id="UP000612362"/>
    </source>
</evidence>
<name>A0A8J3ID58_9CHLR</name>
<proteinExistence type="predicted"/>
<accession>A0A8J3ID58</accession>
<gene>
    <name evidence="1" type="ORF">KSX_87350</name>
</gene>
<sequence>MRTRPMGSLEGYEEVALIMEETGDHFIHIKCYNLMKSLKMFHDVVSTKQREFGGG</sequence>
<protein>
    <submittedName>
        <fullName evidence="1">Uncharacterized protein</fullName>
    </submittedName>
</protein>
<reference evidence="1" key="1">
    <citation type="submission" date="2020-10" db="EMBL/GenBank/DDBJ databases">
        <title>Taxonomic study of unclassified bacteria belonging to the class Ktedonobacteria.</title>
        <authorList>
            <person name="Yabe S."/>
            <person name="Wang C.M."/>
            <person name="Zheng Y."/>
            <person name="Sakai Y."/>
            <person name="Cavaletti L."/>
            <person name="Monciardini P."/>
            <person name="Donadio S."/>
        </authorList>
    </citation>
    <scope>NUCLEOTIDE SEQUENCE</scope>
    <source>
        <strain evidence="1">SOSP1-1</strain>
    </source>
</reference>
<dbReference type="Proteomes" id="UP000612362">
    <property type="component" value="Unassembled WGS sequence"/>
</dbReference>
<evidence type="ECO:0000313" key="1">
    <source>
        <dbReference type="EMBL" id="GHO50572.1"/>
    </source>
</evidence>
<comment type="caution">
    <text evidence="1">The sequence shown here is derived from an EMBL/GenBank/DDBJ whole genome shotgun (WGS) entry which is preliminary data.</text>
</comment>
<dbReference type="EMBL" id="BNJF01000008">
    <property type="protein sequence ID" value="GHO50572.1"/>
    <property type="molecule type" value="Genomic_DNA"/>
</dbReference>
<organism evidence="1 2">
    <name type="scientific">Ktedonospora formicarum</name>
    <dbReference type="NCBI Taxonomy" id="2778364"/>
    <lineage>
        <taxon>Bacteria</taxon>
        <taxon>Bacillati</taxon>
        <taxon>Chloroflexota</taxon>
        <taxon>Ktedonobacteria</taxon>
        <taxon>Ktedonobacterales</taxon>
        <taxon>Ktedonobacteraceae</taxon>
        <taxon>Ktedonospora</taxon>
    </lineage>
</organism>